<feature type="domain" description="Four-carbon acid sugar kinase nucleotide binding" evidence="14">
    <location>
        <begin position="254"/>
        <end position="415"/>
    </location>
</feature>
<dbReference type="SUPFAM" id="SSF142764">
    <property type="entry name" value="YgbK-like"/>
    <property type="match status" value="1"/>
</dbReference>
<protein>
    <recommendedName>
        <fullName evidence="11">3-oxo-tetronate kinase</fullName>
        <ecNumber evidence="10">2.7.1.217</ecNumber>
    </recommendedName>
    <alternativeName>
        <fullName evidence="12">3-dehydrotetronate 4-kinase</fullName>
    </alternativeName>
</protein>
<reference evidence="15 16" key="1">
    <citation type="journal article" date="2017" name="Int. J. Syst. Evol. Microbiol.">
        <title>Ramlibacter alkalitolerans sp. nov., alkali-tolerant bacterium isolated from soil of ginseng.</title>
        <authorList>
            <person name="Lee D.H."/>
            <person name="Cha C.J."/>
        </authorList>
    </citation>
    <scope>NUCLEOTIDE SEQUENCE [LARGE SCALE GENOMIC DNA]</scope>
    <source>
        <strain evidence="15 16">KACC 19305</strain>
    </source>
</reference>
<evidence type="ECO:0000313" key="16">
    <source>
        <dbReference type="Proteomes" id="UP000622707"/>
    </source>
</evidence>
<evidence type="ECO:0000259" key="14">
    <source>
        <dbReference type="Pfam" id="PF17042"/>
    </source>
</evidence>
<evidence type="ECO:0000256" key="6">
    <source>
        <dbReference type="ARBA" id="ARBA00023277"/>
    </source>
</evidence>
<keyword evidence="3" id="KW-0547">Nucleotide-binding</keyword>
<dbReference type="Gene3D" id="3.40.980.20">
    <property type="entry name" value="Four-carbon acid sugar kinase, nucleotide binding domain"/>
    <property type="match status" value="1"/>
</dbReference>
<keyword evidence="6" id="KW-0119">Carbohydrate metabolism</keyword>
<dbReference type="InterPro" id="IPR010737">
    <property type="entry name" value="4-carb_acid_sugar_kinase_N"/>
</dbReference>
<proteinExistence type="inferred from homology"/>
<gene>
    <name evidence="15" type="ORF">JI746_25750</name>
</gene>
<dbReference type="GO" id="GO:0016301">
    <property type="term" value="F:kinase activity"/>
    <property type="evidence" value="ECO:0007669"/>
    <property type="project" value="UniProtKB-KW"/>
</dbReference>
<evidence type="ECO:0000256" key="9">
    <source>
        <dbReference type="ARBA" id="ARBA00037335"/>
    </source>
</evidence>
<comment type="function">
    <text evidence="9">Catalyzes the ATP-dependent phosphorylation of 3-oxo-tetronate to 3-oxo-tetronate 4-phosphate.</text>
</comment>
<dbReference type="Pfam" id="PF17042">
    <property type="entry name" value="NBD_C"/>
    <property type="match status" value="1"/>
</dbReference>
<comment type="catalytic activity">
    <reaction evidence="7">
        <text>3-dehydro-L-erythronate + ATP = 3-dehydro-4-O-phospho-L-erythronate + ADP + H(+)</text>
        <dbReference type="Rhea" id="RHEA:52552"/>
        <dbReference type="ChEBI" id="CHEBI:15378"/>
        <dbReference type="ChEBI" id="CHEBI:30616"/>
        <dbReference type="ChEBI" id="CHEBI:136592"/>
        <dbReference type="ChEBI" id="CHEBI:136670"/>
        <dbReference type="ChEBI" id="CHEBI:456216"/>
        <dbReference type="EC" id="2.7.1.217"/>
    </reaction>
</comment>
<keyword evidence="16" id="KW-1185">Reference proteome</keyword>
<evidence type="ECO:0000256" key="2">
    <source>
        <dbReference type="ARBA" id="ARBA00022679"/>
    </source>
</evidence>
<dbReference type="Proteomes" id="UP000622707">
    <property type="component" value="Unassembled WGS sequence"/>
</dbReference>
<keyword evidence="2" id="KW-0808">Transferase</keyword>
<feature type="domain" description="Four-carbon acid sugar kinase N-terminal" evidence="13">
    <location>
        <begin position="7"/>
        <end position="231"/>
    </location>
</feature>
<dbReference type="NCBIfam" id="NF043035">
    <property type="entry name" value="OxoTetrKin"/>
    <property type="match status" value="1"/>
</dbReference>
<organism evidence="15 16">
    <name type="scientific">Ramlibacter alkalitolerans</name>
    <dbReference type="NCBI Taxonomy" id="2039631"/>
    <lineage>
        <taxon>Bacteria</taxon>
        <taxon>Pseudomonadati</taxon>
        <taxon>Pseudomonadota</taxon>
        <taxon>Betaproteobacteria</taxon>
        <taxon>Burkholderiales</taxon>
        <taxon>Comamonadaceae</taxon>
        <taxon>Ramlibacter</taxon>
    </lineage>
</organism>
<keyword evidence="4 15" id="KW-0418">Kinase</keyword>
<comment type="catalytic activity">
    <reaction evidence="8">
        <text>3-dehydro-D-erythronate + ATP = 3-dehydro-4-O-phospho-D-erythronate + ADP + H(+)</text>
        <dbReference type="Rhea" id="RHEA:52556"/>
        <dbReference type="ChEBI" id="CHEBI:15378"/>
        <dbReference type="ChEBI" id="CHEBI:30616"/>
        <dbReference type="ChEBI" id="CHEBI:57958"/>
        <dbReference type="ChEBI" id="CHEBI:136593"/>
        <dbReference type="ChEBI" id="CHEBI:456216"/>
        <dbReference type="EC" id="2.7.1.217"/>
    </reaction>
</comment>
<dbReference type="InterPro" id="IPR031475">
    <property type="entry name" value="NBD_C"/>
</dbReference>
<dbReference type="InterPro" id="IPR037051">
    <property type="entry name" value="4-carb_acid_sugar_kinase_N_sf"/>
</dbReference>
<dbReference type="InterPro" id="IPR042213">
    <property type="entry name" value="NBD_C_sf"/>
</dbReference>
<dbReference type="EMBL" id="JAEQND010000019">
    <property type="protein sequence ID" value="MBL0428536.1"/>
    <property type="molecule type" value="Genomic_DNA"/>
</dbReference>
<evidence type="ECO:0000256" key="3">
    <source>
        <dbReference type="ARBA" id="ARBA00022741"/>
    </source>
</evidence>
<evidence type="ECO:0000256" key="11">
    <source>
        <dbReference type="ARBA" id="ARBA00039461"/>
    </source>
</evidence>
<dbReference type="Pfam" id="PF07005">
    <property type="entry name" value="SBD_N"/>
    <property type="match status" value="1"/>
</dbReference>
<dbReference type="Gene3D" id="3.40.50.10840">
    <property type="entry name" value="Putative sugar-binding, N-terminal domain"/>
    <property type="match status" value="1"/>
</dbReference>
<evidence type="ECO:0000313" key="15">
    <source>
        <dbReference type="EMBL" id="MBL0428536.1"/>
    </source>
</evidence>
<dbReference type="InterPro" id="IPR050007">
    <property type="entry name" value="OtnK"/>
</dbReference>
<evidence type="ECO:0000256" key="8">
    <source>
        <dbReference type="ARBA" id="ARBA00036346"/>
    </source>
</evidence>
<evidence type="ECO:0000256" key="12">
    <source>
        <dbReference type="ARBA" id="ARBA00041377"/>
    </source>
</evidence>
<dbReference type="EC" id="2.7.1.217" evidence="10"/>
<comment type="similarity">
    <text evidence="1">Belongs to the four-carbon acid sugar kinase family.</text>
</comment>
<accession>A0ABS1JXG5</accession>
<evidence type="ECO:0000256" key="7">
    <source>
        <dbReference type="ARBA" id="ARBA00035898"/>
    </source>
</evidence>
<evidence type="ECO:0000259" key="13">
    <source>
        <dbReference type="Pfam" id="PF07005"/>
    </source>
</evidence>
<keyword evidence="5" id="KW-0067">ATP-binding</keyword>
<evidence type="ECO:0000256" key="1">
    <source>
        <dbReference type="ARBA" id="ARBA00005715"/>
    </source>
</evidence>
<evidence type="ECO:0000256" key="10">
    <source>
        <dbReference type="ARBA" id="ARBA00039095"/>
    </source>
</evidence>
<dbReference type="RefSeq" id="WP_201693179.1">
    <property type="nucleotide sequence ID" value="NZ_JAEQND010000019.1"/>
</dbReference>
<name>A0ABS1JXG5_9BURK</name>
<evidence type="ECO:0000256" key="4">
    <source>
        <dbReference type="ARBA" id="ARBA00022777"/>
    </source>
</evidence>
<sequence length="423" mass="43692">MTRPLLLGCIADDFTGATDLANNLVRAGMQVVQTIGVPRAPVDSVDAVVVALKSRTIPAAEAVAQSLAALQWLQAQGCSQFYFKVCSTFDSTPQGNIGPVAEALLQALGADFCCVTPAFPENARTVYKGHLFVGDVLLSESGMRQHPLTPMTDANLVRVMQAQSRGRVGLIEHAVVRAGAGPLRARIAQLRGEGVRFGIVDAVADADLLALGEALRDAPLVVAGSGVAIALPRNHGLAPRPEAAALPPAGGLRAIVSGSCSQATQAQVADFIAAGGAARAIDPLQLADDREGVVREALDWAAGELGHGAVLVYSTDRPESVRAVQERLGVQQAGALVEDALASIAKGLVQRGVRQLVVAGGETSGAVVQALGVAQMRIGRQIDPGVPWCHAAAPACDAQLHLALKSGNFGSADFFRKAFALLA</sequence>
<evidence type="ECO:0000256" key="5">
    <source>
        <dbReference type="ARBA" id="ARBA00022840"/>
    </source>
</evidence>
<comment type="caution">
    <text evidence="15">The sequence shown here is derived from an EMBL/GenBank/DDBJ whole genome shotgun (WGS) entry which is preliminary data.</text>
</comment>